<dbReference type="EMBL" id="JAQIZT010000007">
    <property type="protein sequence ID" value="KAJ6990915.1"/>
    <property type="molecule type" value="Genomic_DNA"/>
</dbReference>
<protein>
    <submittedName>
        <fullName evidence="1">Uncharacterized protein</fullName>
    </submittedName>
</protein>
<accession>A0AAD6VWV5</accession>
<keyword evidence="2" id="KW-1185">Reference proteome</keyword>
<gene>
    <name evidence="1" type="ORF">NC653_019218</name>
</gene>
<comment type="caution">
    <text evidence="1">The sequence shown here is derived from an EMBL/GenBank/DDBJ whole genome shotgun (WGS) entry which is preliminary data.</text>
</comment>
<sequence length="122" mass="13916">MGLLVPPVRRPVSPILHYRISSAEALWFLNCSDKRFEERLEGDYIESEHGSIILHGWEVTITMCQILSNKVKFLFATQTMHKALMISERSHTQSFGKTKCILRLSSSLQAANVDRQHSSEEA</sequence>
<organism evidence="1 2">
    <name type="scientific">Populus alba x Populus x berolinensis</name>
    <dbReference type="NCBI Taxonomy" id="444605"/>
    <lineage>
        <taxon>Eukaryota</taxon>
        <taxon>Viridiplantae</taxon>
        <taxon>Streptophyta</taxon>
        <taxon>Embryophyta</taxon>
        <taxon>Tracheophyta</taxon>
        <taxon>Spermatophyta</taxon>
        <taxon>Magnoliopsida</taxon>
        <taxon>eudicotyledons</taxon>
        <taxon>Gunneridae</taxon>
        <taxon>Pentapetalae</taxon>
        <taxon>rosids</taxon>
        <taxon>fabids</taxon>
        <taxon>Malpighiales</taxon>
        <taxon>Salicaceae</taxon>
        <taxon>Saliceae</taxon>
        <taxon>Populus</taxon>
    </lineage>
</organism>
<dbReference type="AlphaFoldDB" id="A0AAD6VWV5"/>
<reference evidence="1" key="1">
    <citation type="journal article" date="2023" name="Mol. Ecol. Resour.">
        <title>Chromosome-level genome assembly of a triploid poplar Populus alba 'Berolinensis'.</title>
        <authorList>
            <person name="Chen S."/>
            <person name="Yu Y."/>
            <person name="Wang X."/>
            <person name="Wang S."/>
            <person name="Zhang T."/>
            <person name="Zhou Y."/>
            <person name="He R."/>
            <person name="Meng N."/>
            <person name="Wang Y."/>
            <person name="Liu W."/>
            <person name="Liu Z."/>
            <person name="Liu J."/>
            <person name="Guo Q."/>
            <person name="Huang H."/>
            <person name="Sederoff R.R."/>
            <person name="Wang G."/>
            <person name="Qu G."/>
            <person name="Chen S."/>
        </authorList>
    </citation>
    <scope>NUCLEOTIDE SEQUENCE</scope>
    <source>
        <strain evidence="1">SC-2020</strain>
    </source>
</reference>
<evidence type="ECO:0000313" key="1">
    <source>
        <dbReference type="EMBL" id="KAJ6990915.1"/>
    </source>
</evidence>
<name>A0AAD6VWV5_9ROSI</name>
<dbReference type="Proteomes" id="UP001164929">
    <property type="component" value="Chromosome 7"/>
</dbReference>
<evidence type="ECO:0000313" key="2">
    <source>
        <dbReference type="Proteomes" id="UP001164929"/>
    </source>
</evidence>
<proteinExistence type="predicted"/>